<dbReference type="Proteomes" id="UP000697995">
    <property type="component" value="Unassembled WGS sequence"/>
</dbReference>
<evidence type="ECO:0000256" key="4">
    <source>
        <dbReference type="ARBA" id="ARBA00023136"/>
    </source>
</evidence>
<evidence type="ECO:0000256" key="6">
    <source>
        <dbReference type="SAM" id="Phobius"/>
    </source>
</evidence>
<reference evidence="8 9" key="1">
    <citation type="journal article" date="2020" name="Microorganisms">
        <title>Osmotic Adaptation and Compatible Solute Biosynthesis of Phototrophic Bacteria as Revealed from Genome Analyses.</title>
        <authorList>
            <person name="Imhoff J.F."/>
            <person name="Rahn T."/>
            <person name="Kunzel S."/>
            <person name="Keller A."/>
            <person name="Neulinger S.C."/>
        </authorList>
    </citation>
    <scope>NUCLEOTIDE SEQUENCE [LARGE SCALE GENOMIC DNA]</scope>
    <source>
        <strain evidence="8 9">DSM 15382</strain>
    </source>
</reference>
<sequence>MRWLVLLPLLVLLVLFGLSNQQEATLTLWPTELSWTGPLYIAVLAIGAVFFLLGALVTWFASFPHRSRARRMEESARVLEAELAAQRAAAARQVGPVPPRASAGTGLVPVQRSAA</sequence>
<comment type="caution">
    <text evidence="8">The sequence shown here is derived from an EMBL/GenBank/DDBJ whole genome shotgun (WGS) entry which is preliminary data.</text>
</comment>
<evidence type="ECO:0000256" key="2">
    <source>
        <dbReference type="ARBA" id="ARBA00022692"/>
    </source>
</evidence>
<feature type="region of interest" description="Disordered" evidence="5">
    <location>
        <begin position="94"/>
        <end position="115"/>
    </location>
</feature>
<gene>
    <name evidence="8" type="ORF">CKO45_21700</name>
</gene>
<dbReference type="InterPro" id="IPR010445">
    <property type="entry name" value="LapA_dom"/>
</dbReference>
<keyword evidence="1" id="KW-1003">Cell membrane</keyword>
<dbReference type="RefSeq" id="WP_133218577.1">
    <property type="nucleotide sequence ID" value="NZ_NRSG01000218.1"/>
</dbReference>
<evidence type="ECO:0000256" key="3">
    <source>
        <dbReference type="ARBA" id="ARBA00022989"/>
    </source>
</evidence>
<feature type="domain" description="Lipopolysaccharide assembly protein A" evidence="7">
    <location>
        <begin position="20"/>
        <end position="83"/>
    </location>
</feature>
<dbReference type="EMBL" id="NRSG01000218">
    <property type="protein sequence ID" value="MBK1660839.1"/>
    <property type="molecule type" value="Genomic_DNA"/>
</dbReference>
<evidence type="ECO:0000313" key="9">
    <source>
        <dbReference type="Proteomes" id="UP000697995"/>
    </source>
</evidence>
<protein>
    <recommendedName>
        <fullName evidence="7">Lipopolysaccharide assembly protein A domain-containing protein</fullName>
    </recommendedName>
</protein>
<name>A0ABS1D242_9PROT</name>
<evidence type="ECO:0000256" key="1">
    <source>
        <dbReference type="ARBA" id="ARBA00022475"/>
    </source>
</evidence>
<evidence type="ECO:0000256" key="5">
    <source>
        <dbReference type="SAM" id="MobiDB-lite"/>
    </source>
</evidence>
<keyword evidence="2 6" id="KW-0812">Transmembrane</keyword>
<keyword evidence="3 6" id="KW-1133">Transmembrane helix</keyword>
<dbReference type="Pfam" id="PF06305">
    <property type="entry name" value="LapA_dom"/>
    <property type="match status" value="1"/>
</dbReference>
<feature type="transmembrane region" description="Helical" evidence="6">
    <location>
        <begin position="37"/>
        <end position="62"/>
    </location>
</feature>
<keyword evidence="9" id="KW-1185">Reference proteome</keyword>
<evidence type="ECO:0000313" key="8">
    <source>
        <dbReference type="EMBL" id="MBK1660839.1"/>
    </source>
</evidence>
<accession>A0ABS1D242</accession>
<evidence type="ECO:0000259" key="7">
    <source>
        <dbReference type="Pfam" id="PF06305"/>
    </source>
</evidence>
<proteinExistence type="predicted"/>
<keyword evidence="4 6" id="KW-0472">Membrane</keyword>
<organism evidence="8 9">
    <name type="scientific">Paracraurococcus ruber</name>
    <dbReference type="NCBI Taxonomy" id="77675"/>
    <lineage>
        <taxon>Bacteria</taxon>
        <taxon>Pseudomonadati</taxon>
        <taxon>Pseudomonadota</taxon>
        <taxon>Alphaproteobacteria</taxon>
        <taxon>Acetobacterales</taxon>
        <taxon>Roseomonadaceae</taxon>
        <taxon>Paracraurococcus</taxon>
    </lineage>
</organism>